<dbReference type="PROSITE" id="PS51257">
    <property type="entry name" value="PROKAR_LIPOPROTEIN"/>
    <property type="match status" value="1"/>
</dbReference>
<protein>
    <recommendedName>
        <fullName evidence="3">Collagen triple helix repeat-containing protein</fullName>
    </recommendedName>
</protein>
<accession>A0ABU1RY80</accession>
<sequence>MKKIITLLAVIGMFGFQSCEGPEGPPGIPGNPGQDGQDGLIAEVFELNDVSFVNDPLDSPDMGYFIYRKLEPKILDSDQILIYRLAGTIDAATPIWQSIPRTLFLQQGELDYDFDFSKEDFTIYAGGTYNLSLTPEFLNNQTFRIVIIPGYFSTTVDKSNYNAVVRELNINESQIQKIEVQ</sequence>
<dbReference type="Proteomes" id="UP001261871">
    <property type="component" value="Unassembled WGS sequence"/>
</dbReference>
<evidence type="ECO:0000313" key="1">
    <source>
        <dbReference type="EMBL" id="MDR6843706.1"/>
    </source>
</evidence>
<evidence type="ECO:0000313" key="2">
    <source>
        <dbReference type="Proteomes" id="UP001261871"/>
    </source>
</evidence>
<keyword evidence="2" id="KW-1185">Reference proteome</keyword>
<gene>
    <name evidence="1" type="ORF">J2W95_000386</name>
</gene>
<proteinExistence type="predicted"/>
<dbReference type="EMBL" id="JAVDTX010000001">
    <property type="protein sequence ID" value="MDR6843706.1"/>
    <property type="molecule type" value="Genomic_DNA"/>
</dbReference>
<organism evidence="1 2">
    <name type="scientific">Flavobacterium granuli</name>
    <dbReference type="NCBI Taxonomy" id="280093"/>
    <lineage>
        <taxon>Bacteria</taxon>
        <taxon>Pseudomonadati</taxon>
        <taxon>Bacteroidota</taxon>
        <taxon>Flavobacteriia</taxon>
        <taxon>Flavobacteriales</taxon>
        <taxon>Flavobacteriaceae</taxon>
        <taxon>Flavobacterium</taxon>
    </lineage>
</organism>
<evidence type="ECO:0008006" key="3">
    <source>
        <dbReference type="Google" id="ProtNLM"/>
    </source>
</evidence>
<name>A0ABU1RY80_9FLAO</name>
<comment type="caution">
    <text evidence="1">The sequence shown here is derived from an EMBL/GenBank/DDBJ whole genome shotgun (WGS) entry which is preliminary data.</text>
</comment>
<dbReference type="RefSeq" id="WP_310003370.1">
    <property type="nucleotide sequence ID" value="NZ_JAVDTX010000001.1"/>
</dbReference>
<reference evidence="1 2" key="1">
    <citation type="submission" date="2023-07" db="EMBL/GenBank/DDBJ databases">
        <title>Sorghum-associated microbial communities from plants grown in Nebraska, USA.</title>
        <authorList>
            <person name="Schachtman D."/>
        </authorList>
    </citation>
    <scope>NUCLEOTIDE SEQUENCE [LARGE SCALE GENOMIC DNA]</scope>
    <source>
        <strain evidence="1 2">BE124</strain>
    </source>
</reference>